<dbReference type="NCBIfam" id="TIGR04558">
    <property type="entry name" value="SoxH_rel_PQQ_1"/>
    <property type="match status" value="1"/>
</dbReference>
<feature type="signal peptide" evidence="2">
    <location>
        <begin position="1"/>
        <end position="31"/>
    </location>
</feature>
<dbReference type="InterPro" id="IPR030811">
    <property type="entry name" value="SoxH-rel_PQQ_1"/>
</dbReference>
<dbReference type="Proteomes" id="UP000679352">
    <property type="component" value="Plasmid p1"/>
</dbReference>
<proteinExistence type="inferred from homology"/>
<dbReference type="GO" id="GO:0017001">
    <property type="term" value="P:antibiotic catabolic process"/>
    <property type="evidence" value="ECO:0007669"/>
    <property type="project" value="UniProtKB-ARBA"/>
</dbReference>
<dbReference type="CDD" id="cd16282">
    <property type="entry name" value="metallo-hydrolase-like_MBL-fold"/>
    <property type="match status" value="1"/>
</dbReference>
<dbReference type="KEGG" id="gfu:KM031_18160"/>
<comment type="similarity">
    <text evidence="1">Belongs to the metallo-beta-lactamase superfamily. Class-B beta-lactamase family.</text>
</comment>
<reference evidence="4" key="1">
    <citation type="submission" date="2021-06" db="EMBL/GenBank/DDBJ databases">
        <authorList>
            <person name="Lee C.-S."/>
            <person name="Jin L."/>
        </authorList>
    </citation>
    <scope>NUCLEOTIDE SEQUENCE</scope>
    <source>
        <strain evidence="4">Con5</strain>
        <plasmid evidence="4">p1</plasmid>
    </source>
</reference>
<evidence type="ECO:0000259" key="3">
    <source>
        <dbReference type="SMART" id="SM00849"/>
    </source>
</evidence>
<dbReference type="PANTHER" id="PTHR42951:SF4">
    <property type="entry name" value="ACYL-COENZYME A THIOESTERASE MBLAC2"/>
    <property type="match status" value="1"/>
</dbReference>
<accession>A0A975P9Y3</accession>
<keyword evidence="5" id="KW-1185">Reference proteome</keyword>
<evidence type="ECO:0000256" key="2">
    <source>
        <dbReference type="SAM" id="SignalP"/>
    </source>
</evidence>
<evidence type="ECO:0000256" key="1">
    <source>
        <dbReference type="ARBA" id="ARBA00005250"/>
    </source>
</evidence>
<evidence type="ECO:0000313" key="4">
    <source>
        <dbReference type="EMBL" id="QWK92220.1"/>
    </source>
</evidence>
<organism evidence="4 5">
    <name type="scientific">Gemmobacter fulvus</name>
    <dbReference type="NCBI Taxonomy" id="2840474"/>
    <lineage>
        <taxon>Bacteria</taxon>
        <taxon>Pseudomonadati</taxon>
        <taxon>Pseudomonadota</taxon>
        <taxon>Alphaproteobacteria</taxon>
        <taxon>Rhodobacterales</taxon>
        <taxon>Paracoccaceae</taxon>
        <taxon>Gemmobacter</taxon>
    </lineage>
</organism>
<feature type="domain" description="Metallo-beta-lactamase" evidence="3">
    <location>
        <begin position="65"/>
        <end position="244"/>
    </location>
</feature>
<dbReference type="PANTHER" id="PTHR42951">
    <property type="entry name" value="METALLO-BETA-LACTAMASE DOMAIN-CONTAINING"/>
    <property type="match status" value="1"/>
</dbReference>
<evidence type="ECO:0000313" key="5">
    <source>
        <dbReference type="Proteomes" id="UP000679352"/>
    </source>
</evidence>
<dbReference type="RefSeq" id="WP_215505102.1">
    <property type="nucleotide sequence ID" value="NZ_CP076362.1"/>
</dbReference>
<dbReference type="AlphaFoldDB" id="A0A975P9Y3"/>
<dbReference type="SMART" id="SM00849">
    <property type="entry name" value="Lactamase_B"/>
    <property type="match status" value="1"/>
</dbReference>
<gene>
    <name evidence="4" type="ORF">KM031_18160</name>
</gene>
<dbReference type="InterPro" id="IPR050855">
    <property type="entry name" value="NDM-1-like"/>
</dbReference>
<dbReference type="Pfam" id="PF00753">
    <property type="entry name" value="Lactamase_B"/>
    <property type="match status" value="1"/>
</dbReference>
<keyword evidence="4" id="KW-0614">Plasmid</keyword>
<dbReference type="InterPro" id="IPR006311">
    <property type="entry name" value="TAT_signal"/>
</dbReference>
<dbReference type="EMBL" id="CP076362">
    <property type="protein sequence ID" value="QWK92220.1"/>
    <property type="molecule type" value="Genomic_DNA"/>
</dbReference>
<dbReference type="SUPFAM" id="SSF56281">
    <property type="entry name" value="Metallo-hydrolase/oxidoreductase"/>
    <property type="match status" value="1"/>
</dbReference>
<name>A0A975P9Y3_9RHOB</name>
<keyword evidence="2" id="KW-0732">Signal</keyword>
<dbReference type="Gene3D" id="3.60.15.10">
    <property type="entry name" value="Ribonuclease Z/Hydroxyacylglutathione hydrolase-like"/>
    <property type="match status" value="1"/>
</dbReference>
<dbReference type="InterPro" id="IPR001279">
    <property type="entry name" value="Metallo-B-lactamas"/>
</dbReference>
<dbReference type="PROSITE" id="PS51318">
    <property type="entry name" value="TAT"/>
    <property type="match status" value="1"/>
</dbReference>
<feature type="chain" id="PRO_5037409691" evidence="2">
    <location>
        <begin position="32"/>
        <end position="322"/>
    </location>
</feature>
<sequence>MTGFRSLTRRSLVAGAAAATALALPRAVAQAQPRGYDLLPQEVAAGLWMITGAPESFARSNGGAIVNIVLLASAEGAIIIDTGSTARMGAEIRAFADQRLGGVARVINTHHHPDHWFGNIAFADRPILALPATGDLCRRSAPDYAASLYALLGPWMAGTTPTPPGQRIESDELVIGGRTLRLLALSGHSAADLVVQDVQTGVLIAGDLLFLDRAPSFPDADVARWLRALDRLAGLETSGVVPGHGPFHRSGAALAQTRQYLELTRDRLDQAAALGLSPVEAMAAGPAPAFRALGANPEEYIRTVAQRWADHERTALPVIGGL</sequence>
<geneLocation type="plasmid" evidence="4 5">
    <name>p1</name>
</geneLocation>
<protein>
    <submittedName>
        <fullName evidence="4">Quinoprotein relay system zinc metallohydrolase 1</fullName>
    </submittedName>
</protein>
<dbReference type="InterPro" id="IPR036866">
    <property type="entry name" value="RibonucZ/Hydroxyglut_hydro"/>
</dbReference>